<evidence type="ECO:0000313" key="1">
    <source>
        <dbReference type="EMBL" id="MBW4433598.1"/>
    </source>
</evidence>
<dbReference type="AlphaFoldDB" id="A0A9E3HA59"/>
<proteinExistence type="predicted"/>
<dbReference type="EMBL" id="JAHHHW010000107">
    <property type="protein sequence ID" value="MBW4433598.1"/>
    <property type="molecule type" value="Genomic_DNA"/>
</dbReference>
<protein>
    <submittedName>
        <fullName evidence="1">Uncharacterized protein</fullName>
    </submittedName>
</protein>
<reference evidence="1" key="1">
    <citation type="submission" date="2021-05" db="EMBL/GenBank/DDBJ databases">
        <authorList>
            <person name="Pietrasiak N."/>
            <person name="Ward R."/>
            <person name="Stajich J.E."/>
            <person name="Kurbessoian T."/>
        </authorList>
    </citation>
    <scope>NUCLEOTIDE SEQUENCE</scope>
    <source>
        <strain evidence="1">HA4357-MV3</strain>
    </source>
</reference>
<organism evidence="1 2">
    <name type="scientific">Pelatocladus maniniholoensis HA4357-MV3</name>
    <dbReference type="NCBI Taxonomy" id="1117104"/>
    <lineage>
        <taxon>Bacteria</taxon>
        <taxon>Bacillati</taxon>
        <taxon>Cyanobacteriota</taxon>
        <taxon>Cyanophyceae</taxon>
        <taxon>Nostocales</taxon>
        <taxon>Nostocaceae</taxon>
        <taxon>Pelatocladus</taxon>
    </lineage>
</organism>
<evidence type="ECO:0000313" key="2">
    <source>
        <dbReference type="Proteomes" id="UP000813215"/>
    </source>
</evidence>
<comment type="caution">
    <text evidence="1">The sequence shown here is derived from an EMBL/GenBank/DDBJ whole genome shotgun (WGS) entry which is preliminary data.</text>
</comment>
<reference evidence="1" key="2">
    <citation type="journal article" date="2022" name="Microbiol. Resour. Announc.">
        <title>Metagenome Sequencing to Explore Phylogenomics of Terrestrial Cyanobacteria.</title>
        <authorList>
            <person name="Ward R.D."/>
            <person name="Stajich J.E."/>
            <person name="Johansen J.R."/>
            <person name="Huntemann M."/>
            <person name="Clum A."/>
            <person name="Foster B."/>
            <person name="Foster B."/>
            <person name="Roux S."/>
            <person name="Palaniappan K."/>
            <person name="Varghese N."/>
            <person name="Mukherjee S."/>
            <person name="Reddy T.B.K."/>
            <person name="Daum C."/>
            <person name="Copeland A."/>
            <person name="Chen I.A."/>
            <person name="Ivanova N.N."/>
            <person name="Kyrpides N.C."/>
            <person name="Shapiro N."/>
            <person name="Eloe-Fadrosh E.A."/>
            <person name="Pietrasiak N."/>
        </authorList>
    </citation>
    <scope>NUCLEOTIDE SEQUENCE</scope>
    <source>
        <strain evidence="1">HA4357-MV3</strain>
    </source>
</reference>
<name>A0A9E3HA59_9NOST</name>
<gene>
    <name evidence="1" type="ORF">KME28_18230</name>
</gene>
<accession>A0A9E3HA59</accession>
<sequence length="207" mass="24294">MLTTYEMRWFYPGTIPENIQFWFEQHCLVQSSQPEAPREDLYLYSPECEFLGIKLRQEQLEVKWRKAELGVMSFSEFAEGKVEKWSKWECHDSTGESFQAQQIISHPVWVSVQKLRYSQLYEVLDDFSLEAVSENETVDNACKVELTYLTLKENTWWSLAFEASGDDERLLENLQVTANRIFGSYLEQKLLAVDSYAYPTWLAIAIN</sequence>
<dbReference type="Proteomes" id="UP000813215">
    <property type="component" value="Unassembled WGS sequence"/>
</dbReference>